<evidence type="ECO:0000259" key="6">
    <source>
        <dbReference type="Pfam" id="PF08100"/>
    </source>
</evidence>
<organism evidence="7 8">
    <name type="scientific">Galdieria yellowstonensis</name>
    <dbReference type="NCBI Taxonomy" id="3028027"/>
    <lineage>
        <taxon>Eukaryota</taxon>
        <taxon>Rhodophyta</taxon>
        <taxon>Bangiophyceae</taxon>
        <taxon>Galdieriales</taxon>
        <taxon>Galdieriaceae</taxon>
        <taxon>Galdieria</taxon>
    </lineage>
</organism>
<evidence type="ECO:0000256" key="1">
    <source>
        <dbReference type="ARBA" id="ARBA00022603"/>
    </source>
</evidence>
<sequence>MSQDAKEQQIQKISHIFHAYTTSRTLMTAVQLDIFNSISQGNSTVEQVAQNIHATTRGVRMLLDALVALEFLKKKNQIYELTPITATFLVKSSPDYVGAMFEIDDLWNTWSHLNQAIKTGQPPRALEQEEKATEFFPHLIKSLHAMSIGKSNLLADKLLKGKANIPLQVLDIACGSAVWSIPLAEKSDKVIVTAQDFSQVLQSTKTFVERHGVEKQYNYVAGDLKQVDYGENKYDIVILGNIVHSEGEKSSRVLFQKIGKALKPHGRIAIIDMFPNNERSGPPFPLLFALNMLVNTTEGDTYTLEEYCQWLNEANITKVSMEEIAPEFSVIIGEVV</sequence>
<feature type="active site" description="Proton acceptor" evidence="4">
    <location>
        <position position="244"/>
    </location>
</feature>
<dbReference type="CDD" id="cd02440">
    <property type="entry name" value="AdoMet_MTases"/>
    <property type="match status" value="1"/>
</dbReference>
<evidence type="ECO:0000256" key="4">
    <source>
        <dbReference type="PIRSR" id="PIRSR005739-1"/>
    </source>
</evidence>
<dbReference type="InterPro" id="IPR029063">
    <property type="entry name" value="SAM-dependent_MTases_sf"/>
</dbReference>
<evidence type="ECO:0000256" key="3">
    <source>
        <dbReference type="ARBA" id="ARBA00022691"/>
    </source>
</evidence>
<dbReference type="InterPro" id="IPR036390">
    <property type="entry name" value="WH_DNA-bd_sf"/>
</dbReference>
<dbReference type="PANTHER" id="PTHR43712">
    <property type="entry name" value="PUTATIVE (AFU_ORTHOLOGUE AFUA_4G14580)-RELATED"/>
    <property type="match status" value="1"/>
</dbReference>
<dbReference type="PIRSF" id="PIRSF005739">
    <property type="entry name" value="O-mtase"/>
    <property type="match status" value="1"/>
</dbReference>
<name>A0AAV9IMN7_9RHOD</name>
<dbReference type="AlphaFoldDB" id="A0AAV9IMN7"/>
<evidence type="ECO:0008006" key="9">
    <source>
        <dbReference type="Google" id="ProtNLM"/>
    </source>
</evidence>
<dbReference type="Proteomes" id="UP001300502">
    <property type="component" value="Unassembled WGS sequence"/>
</dbReference>
<dbReference type="Gene3D" id="3.40.50.150">
    <property type="entry name" value="Vaccinia Virus protein VP39"/>
    <property type="match status" value="1"/>
</dbReference>
<dbReference type="Pfam" id="PF00891">
    <property type="entry name" value="Methyltransf_2"/>
    <property type="match status" value="1"/>
</dbReference>
<protein>
    <recommendedName>
        <fullName evidence="9">O-methyltransferase</fullName>
    </recommendedName>
</protein>
<dbReference type="InterPro" id="IPR001077">
    <property type="entry name" value="COMT_C"/>
</dbReference>
<dbReference type="PROSITE" id="PS51683">
    <property type="entry name" value="SAM_OMT_II"/>
    <property type="match status" value="1"/>
</dbReference>
<evidence type="ECO:0000256" key="2">
    <source>
        <dbReference type="ARBA" id="ARBA00022679"/>
    </source>
</evidence>
<dbReference type="SUPFAM" id="SSF46785">
    <property type="entry name" value="Winged helix' DNA-binding domain"/>
    <property type="match status" value="1"/>
</dbReference>
<proteinExistence type="predicted"/>
<evidence type="ECO:0000313" key="8">
    <source>
        <dbReference type="Proteomes" id="UP001300502"/>
    </source>
</evidence>
<keyword evidence="1" id="KW-0489">Methyltransferase</keyword>
<keyword evidence="3" id="KW-0949">S-adenosyl-L-methionine</keyword>
<dbReference type="GO" id="GO:0008171">
    <property type="term" value="F:O-methyltransferase activity"/>
    <property type="evidence" value="ECO:0007669"/>
    <property type="project" value="InterPro"/>
</dbReference>
<dbReference type="InterPro" id="IPR012967">
    <property type="entry name" value="COMT_dimerisation"/>
</dbReference>
<gene>
    <name evidence="7" type="ORF">GAYE_SCF59G6492</name>
</gene>
<accession>A0AAV9IMN7</accession>
<evidence type="ECO:0000259" key="5">
    <source>
        <dbReference type="Pfam" id="PF00891"/>
    </source>
</evidence>
<comment type="caution">
    <text evidence="7">The sequence shown here is derived from an EMBL/GenBank/DDBJ whole genome shotgun (WGS) entry which is preliminary data.</text>
</comment>
<dbReference type="PANTHER" id="PTHR43712:SF2">
    <property type="entry name" value="O-METHYLTRANSFERASE CICE"/>
    <property type="match status" value="1"/>
</dbReference>
<reference evidence="7 8" key="1">
    <citation type="submission" date="2022-07" db="EMBL/GenBank/DDBJ databases">
        <title>Genome-wide signatures of adaptation to extreme environments.</title>
        <authorList>
            <person name="Cho C.H."/>
            <person name="Yoon H.S."/>
        </authorList>
    </citation>
    <scope>NUCLEOTIDE SEQUENCE [LARGE SCALE GENOMIC DNA]</scope>
    <source>
        <strain evidence="7 8">108.79 E11</strain>
    </source>
</reference>
<dbReference type="InterPro" id="IPR036388">
    <property type="entry name" value="WH-like_DNA-bd_sf"/>
</dbReference>
<keyword evidence="8" id="KW-1185">Reference proteome</keyword>
<dbReference type="InterPro" id="IPR016461">
    <property type="entry name" value="COMT-like"/>
</dbReference>
<feature type="domain" description="O-methyltransferase C-terminal" evidence="5">
    <location>
        <begin position="169"/>
        <end position="314"/>
    </location>
</feature>
<dbReference type="SUPFAM" id="SSF53335">
    <property type="entry name" value="S-adenosyl-L-methionine-dependent methyltransferases"/>
    <property type="match status" value="1"/>
</dbReference>
<evidence type="ECO:0000313" key="7">
    <source>
        <dbReference type="EMBL" id="KAK4528548.1"/>
    </source>
</evidence>
<feature type="domain" description="O-methyltransferase dimerisation" evidence="6">
    <location>
        <begin position="15"/>
        <end position="90"/>
    </location>
</feature>
<dbReference type="Pfam" id="PF08100">
    <property type="entry name" value="Dimerisation"/>
    <property type="match status" value="1"/>
</dbReference>
<dbReference type="GO" id="GO:0032259">
    <property type="term" value="P:methylation"/>
    <property type="evidence" value="ECO:0007669"/>
    <property type="project" value="UniProtKB-KW"/>
</dbReference>
<dbReference type="Gene3D" id="1.10.10.10">
    <property type="entry name" value="Winged helix-like DNA-binding domain superfamily/Winged helix DNA-binding domain"/>
    <property type="match status" value="1"/>
</dbReference>
<keyword evidence="2" id="KW-0808">Transferase</keyword>
<dbReference type="EMBL" id="JANCYU010000065">
    <property type="protein sequence ID" value="KAK4528548.1"/>
    <property type="molecule type" value="Genomic_DNA"/>
</dbReference>
<dbReference type="GO" id="GO:0046983">
    <property type="term" value="F:protein dimerization activity"/>
    <property type="evidence" value="ECO:0007669"/>
    <property type="project" value="InterPro"/>
</dbReference>